<reference evidence="3" key="1">
    <citation type="journal article" date="2019" name="Int. J. Syst. Evol. Microbiol.">
        <title>The Global Catalogue of Microorganisms (GCM) 10K type strain sequencing project: providing services to taxonomists for standard genome sequencing and annotation.</title>
        <authorList>
            <consortium name="The Broad Institute Genomics Platform"/>
            <consortium name="The Broad Institute Genome Sequencing Center for Infectious Disease"/>
            <person name="Wu L."/>
            <person name="Ma J."/>
        </authorList>
    </citation>
    <scope>NUCLEOTIDE SEQUENCE [LARGE SCALE GENOMIC DNA]</scope>
    <source>
        <strain evidence="3">CCUG 42001</strain>
    </source>
</reference>
<dbReference type="PROSITE" id="PS00201">
    <property type="entry name" value="FLAVODOXIN"/>
    <property type="match status" value="1"/>
</dbReference>
<dbReference type="InterPro" id="IPR052200">
    <property type="entry name" value="Protoporphyrinogen_IX_DH"/>
</dbReference>
<dbReference type="InterPro" id="IPR026816">
    <property type="entry name" value="Flavodoxin_dom"/>
</dbReference>
<sequence>MSNVVVVYQTRHGATLKYAKWISEALHSDLYHLSDVHANILEKYTTIIYGGALYASGIMGSKKISNYFSGVHDKNLIVFTVGLSNPKTTDYQEIINKNFNDQLQQAISFFHFRGAIDYKKLNIIHRIMMFALKSKIKKSKNASPETSLFLETYGKQIDFTEKESINPLIIHAQHFI</sequence>
<dbReference type="Proteomes" id="UP001596267">
    <property type="component" value="Unassembled WGS sequence"/>
</dbReference>
<name>A0ABW1WDP8_9BACL</name>
<accession>A0ABW1WDP8</accession>
<feature type="domain" description="Flavodoxin" evidence="1">
    <location>
        <begin position="5"/>
        <end position="140"/>
    </location>
</feature>
<dbReference type="Pfam" id="PF12724">
    <property type="entry name" value="Flavodoxin_5"/>
    <property type="match status" value="1"/>
</dbReference>
<proteinExistence type="predicted"/>
<keyword evidence="3" id="KW-1185">Reference proteome</keyword>
<evidence type="ECO:0000313" key="2">
    <source>
        <dbReference type="EMBL" id="MFC6385781.1"/>
    </source>
</evidence>
<dbReference type="InterPro" id="IPR029039">
    <property type="entry name" value="Flavoprotein-like_sf"/>
</dbReference>
<dbReference type="Gene3D" id="3.40.50.360">
    <property type="match status" value="1"/>
</dbReference>
<dbReference type="PANTHER" id="PTHR38030:SF2">
    <property type="entry name" value="PROTOPORPHYRINOGEN IX DEHYDROGENASE [QUINONE]"/>
    <property type="match status" value="1"/>
</dbReference>
<organism evidence="2 3">
    <name type="scientific">Sporolactobacillus kofuensis</name>
    <dbReference type="NCBI Taxonomy" id="269672"/>
    <lineage>
        <taxon>Bacteria</taxon>
        <taxon>Bacillati</taxon>
        <taxon>Bacillota</taxon>
        <taxon>Bacilli</taxon>
        <taxon>Bacillales</taxon>
        <taxon>Sporolactobacillaceae</taxon>
        <taxon>Sporolactobacillus</taxon>
    </lineage>
</organism>
<comment type="caution">
    <text evidence="2">The sequence shown here is derived from an EMBL/GenBank/DDBJ whole genome shotgun (WGS) entry which is preliminary data.</text>
</comment>
<dbReference type="SUPFAM" id="SSF52218">
    <property type="entry name" value="Flavoproteins"/>
    <property type="match status" value="1"/>
</dbReference>
<dbReference type="RefSeq" id="WP_253052651.1">
    <property type="nucleotide sequence ID" value="NZ_JAMXWN010000002.1"/>
</dbReference>
<gene>
    <name evidence="2" type="ORF">ACFP7A_04135</name>
</gene>
<evidence type="ECO:0000259" key="1">
    <source>
        <dbReference type="Pfam" id="PF12724"/>
    </source>
</evidence>
<dbReference type="PANTHER" id="PTHR38030">
    <property type="entry name" value="PROTOPORPHYRINOGEN IX DEHYDROGENASE [MENAQUINONE]"/>
    <property type="match status" value="1"/>
</dbReference>
<evidence type="ECO:0000313" key="3">
    <source>
        <dbReference type="Proteomes" id="UP001596267"/>
    </source>
</evidence>
<dbReference type="InterPro" id="IPR001226">
    <property type="entry name" value="Flavodoxin_CS"/>
</dbReference>
<dbReference type="EMBL" id="JBHSTQ010000003">
    <property type="protein sequence ID" value="MFC6385781.1"/>
    <property type="molecule type" value="Genomic_DNA"/>
</dbReference>
<protein>
    <submittedName>
        <fullName evidence="2">Flavodoxin domain-containing protein</fullName>
    </submittedName>
</protein>